<organism evidence="13 14">
    <name type="scientific">Phycomyces blakesleeanus (strain ATCC 8743b / DSM 1359 / FGSC 10004 / NBRC 33097 / NRRL 1555)</name>
    <dbReference type="NCBI Taxonomy" id="763407"/>
    <lineage>
        <taxon>Eukaryota</taxon>
        <taxon>Fungi</taxon>
        <taxon>Fungi incertae sedis</taxon>
        <taxon>Mucoromycota</taxon>
        <taxon>Mucoromycotina</taxon>
        <taxon>Mucoromycetes</taxon>
        <taxon>Mucorales</taxon>
        <taxon>Phycomycetaceae</taxon>
        <taxon>Phycomyces</taxon>
    </lineage>
</organism>
<feature type="binding site" evidence="11">
    <location>
        <position position="385"/>
    </location>
    <ligand>
        <name>[4Fe-4S] cluster</name>
        <dbReference type="ChEBI" id="CHEBI:49883"/>
    </ligand>
</feature>
<proteinExistence type="inferred from homology"/>
<gene>
    <name evidence="13" type="ORF">PHYBLDRAFT_104739</name>
</gene>
<keyword evidence="5 10" id="KW-0235">DNA replication</keyword>
<keyword evidence="6 10" id="KW-0479">Metal-binding</keyword>
<comment type="cofactor">
    <cofactor evidence="10">
        <name>[4Fe-4S] cluster</name>
        <dbReference type="ChEBI" id="CHEBI:49883"/>
    </cofactor>
    <text evidence="10">Binds 1 [4Fe-4S] cluster.</text>
</comment>
<dbReference type="EMBL" id="KV440971">
    <property type="protein sequence ID" value="OAD80787.1"/>
    <property type="molecule type" value="Genomic_DNA"/>
</dbReference>
<sequence>MHRQKKKINRFEAANHAQVSTDYGRNDISKQYPTRLNFYLAPPSTEITIEEFELFALDRLQVLKTLETASLRNLRGAELERVMNPVLEQHLPLKSNISQSPTLYEDRRKDHISHYVLRLAYCRSEELRVWFLRQECNLFRYRFEQEGQEEKRRFLTELNLNWKILDQETKDSITPQLEKSLSYSGSKKELLQVRQRVQSETYFEVDFEKVPDLLSRRSVYIHKGKAYVPMAEQVSLVMDEFRLRLSKALEVTSKILPRMEEDDRLRPILLNVEKQYTGKSYGASNNSDGTVQASDVDGLISEHAPLCMRNLHDSLRANKHLRHGGRMQYGLFLKGIGLNIDEAILFWKLAFANLPDDKFQKEYAYNIRHNYGLEGRRLDYTPYSCMKIIQSNQPSSGDSHGCPFKHFSPENLETRLYKDKIDKPQIQEIMTLVNNRHYQLACTRHFEVTHTKVTEKATIIEHPNQYYEMSKAAAEIATTKPDTQVVTESMMDIDQ</sequence>
<comment type="similarity">
    <text evidence="1 10">Belongs to the eukaryotic-type primase large subunit family.</text>
</comment>
<dbReference type="PANTHER" id="PTHR10537:SF3">
    <property type="entry name" value="DNA PRIMASE LARGE SUBUNIT"/>
    <property type="match status" value="1"/>
</dbReference>
<evidence type="ECO:0000256" key="6">
    <source>
        <dbReference type="ARBA" id="ARBA00022723"/>
    </source>
</evidence>
<keyword evidence="7 10" id="KW-0408">Iron</keyword>
<evidence type="ECO:0000259" key="12">
    <source>
        <dbReference type="Pfam" id="PF04104"/>
    </source>
</evidence>
<comment type="function">
    <text evidence="10">DNA primase is the polymerase that synthesizes small RNA primers for the Okazaki fragments made during discontinuous DNA replication.</text>
</comment>
<dbReference type="GeneID" id="28988770"/>
<keyword evidence="14" id="KW-1185">Reference proteome</keyword>
<dbReference type="PANTHER" id="PTHR10537">
    <property type="entry name" value="DNA PRIMASE LARGE SUBUNIT"/>
    <property type="match status" value="1"/>
</dbReference>
<dbReference type="PIRSF" id="PIRSF009449">
    <property type="entry name" value="DNA_primase_large_subunit"/>
    <property type="match status" value="1"/>
</dbReference>
<dbReference type="VEuPathDB" id="FungiDB:PHYBLDRAFT_104739"/>
<dbReference type="OrthoDB" id="421393at2759"/>
<evidence type="ECO:0000256" key="5">
    <source>
        <dbReference type="ARBA" id="ARBA00022705"/>
    </source>
</evidence>
<protein>
    <recommendedName>
        <fullName evidence="2 10">DNA primase large subunit</fullName>
    </recommendedName>
</protein>
<keyword evidence="3 10" id="KW-0004">4Fe-4S</keyword>
<keyword evidence="8 10" id="KW-0411">Iron-sulfur</keyword>
<dbReference type="AlphaFoldDB" id="A0A167R3V1"/>
<dbReference type="GO" id="GO:0005658">
    <property type="term" value="C:alpha DNA polymerase:primase complex"/>
    <property type="evidence" value="ECO:0007669"/>
    <property type="project" value="TreeGrafter"/>
</dbReference>
<evidence type="ECO:0000256" key="3">
    <source>
        <dbReference type="ARBA" id="ARBA00022485"/>
    </source>
</evidence>
<dbReference type="STRING" id="763407.A0A167R3V1"/>
<dbReference type="CDD" id="cd07322">
    <property type="entry name" value="PriL_PriS_Eukaryotic"/>
    <property type="match status" value="1"/>
</dbReference>
<dbReference type="GO" id="GO:0003677">
    <property type="term" value="F:DNA binding"/>
    <property type="evidence" value="ECO:0007669"/>
    <property type="project" value="UniProtKB-UniRule"/>
</dbReference>
<dbReference type="InterPro" id="IPR007238">
    <property type="entry name" value="DNA_primase_lsu_euk/arc"/>
</dbReference>
<feature type="binding site" evidence="11">
    <location>
        <position position="442"/>
    </location>
    <ligand>
        <name>[4Fe-4S] cluster</name>
        <dbReference type="ChEBI" id="CHEBI:49883"/>
    </ligand>
</feature>
<dbReference type="FunCoup" id="A0A167R3V1">
    <property type="interactions" value="426"/>
</dbReference>
<dbReference type="InParanoid" id="A0A167R3V1"/>
<evidence type="ECO:0000256" key="7">
    <source>
        <dbReference type="ARBA" id="ARBA00023004"/>
    </source>
</evidence>
<evidence type="ECO:0000256" key="9">
    <source>
        <dbReference type="ARBA" id="ARBA00023125"/>
    </source>
</evidence>
<accession>A0A167R3V1</accession>
<evidence type="ECO:0000256" key="11">
    <source>
        <dbReference type="PIRSR" id="PIRSR009449-1"/>
    </source>
</evidence>
<dbReference type="GO" id="GO:0051539">
    <property type="term" value="F:4 iron, 4 sulfur cluster binding"/>
    <property type="evidence" value="ECO:0007669"/>
    <property type="project" value="UniProtKB-UniRule"/>
</dbReference>
<dbReference type="Pfam" id="PF26466">
    <property type="entry name" value="DNA_primase_lrg_N"/>
    <property type="match status" value="1"/>
</dbReference>
<dbReference type="GO" id="GO:0046872">
    <property type="term" value="F:metal ion binding"/>
    <property type="evidence" value="ECO:0007669"/>
    <property type="project" value="UniProtKB-UniRule"/>
</dbReference>
<dbReference type="FunFam" id="1.20.930.80:FF:000001">
    <property type="entry name" value="DNA primase large subunit"/>
    <property type="match status" value="1"/>
</dbReference>
<dbReference type="RefSeq" id="XP_018298827.1">
    <property type="nucleotide sequence ID" value="XM_018427864.1"/>
</dbReference>
<keyword evidence="4 10" id="KW-0639">Primosome</keyword>
<evidence type="ECO:0000256" key="4">
    <source>
        <dbReference type="ARBA" id="ARBA00022515"/>
    </source>
</evidence>
<dbReference type="Gene3D" id="1.20.930.80">
    <property type="match status" value="1"/>
</dbReference>
<name>A0A167R3V1_PHYB8</name>
<evidence type="ECO:0000313" key="13">
    <source>
        <dbReference type="EMBL" id="OAD80787.1"/>
    </source>
</evidence>
<evidence type="ECO:0000256" key="10">
    <source>
        <dbReference type="PIRNR" id="PIRNR009449"/>
    </source>
</evidence>
<feature type="binding site" evidence="11">
    <location>
        <position position="307"/>
    </location>
    <ligand>
        <name>[4Fe-4S] cluster</name>
        <dbReference type="ChEBI" id="CHEBI:49883"/>
    </ligand>
</feature>
<keyword evidence="9 10" id="KW-0238">DNA-binding</keyword>
<dbReference type="GO" id="GO:0006270">
    <property type="term" value="P:DNA replication initiation"/>
    <property type="evidence" value="ECO:0007669"/>
    <property type="project" value="TreeGrafter"/>
</dbReference>
<evidence type="ECO:0000256" key="8">
    <source>
        <dbReference type="ARBA" id="ARBA00023014"/>
    </source>
</evidence>
<dbReference type="InterPro" id="IPR016558">
    <property type="entry name" value="DNA_primase_lsu_euk"/>
</dbReference>
<reference evidence="14" key="1">
    <citation type="submission" date="2015-06" db="EMBL/GenBank/DDBJ databases">
        <title>Expansion of signal transduction pathways in fungi by whole-genome duplication.</title>
        <authorList>
            <consortium name="DOE Joint Genome Institute"/>
            <person name="Corrochano L.M."/>
            <person name="Kuo A."/>
            <person name="Marcet-Houben M."/>
            <person name="Polaino S."/>
            <person name="Salamov A."/>
            <person name="Villalobos J.M."/>
            <person name="Alvarez M.I."/>
            <person name="Avalos J."/>
            <person name="Benito E.P."/>
            <person name="Benoit I."/>
            <person name="Burger G."/>
            <person name="Camino L.P."/>
            <person name="Canovas D."/>
            <person name="Cerda-Olmedo E."/>
            <person name="Cheng J.-F."/>
            <person name="Dominguez A."/>
            <person name="Elias M."/>
            <person name="Eslava A.P."/>
            <person name="Glaser F."/>
            <person name="Grimwood J."/>
            <person name="Gutierrez G."/>
            <person name="Heitman J."/>
            <person name="Henrissat B."/>
            <person name="Iturriaga E.A."/>
            <person name="Lang B.F."/>
            <person name="Lavin J.L."/>
            <person name="Lee S."/>
            <person name="Li W."/>
            <person name="Lindquist E."/>
            <person name="Lopez-Garcia S."/>
            <person name="Luque E.M."/>
            <person name="Marcos A.T."/>
            <person name="Martin J."/>
            <person name="McCluskey K."/>
            <person name="Medina H.R."/>
            <person name="Miralles-Duran A."/>
            <person name="Miyazaki A."/>
            <person name="Munoz-Torres E."/>
            <person name="Oguiza J.A."/>
            <person name="Ohm R."/>
            <person name="Olmedo M."/>
            <person name="Orejas M."/>
            <person name="Ortiz-Castellanos L."/>
            <person name="Pisabarro A.G."/>
            <person name="Rodriguez-Romero J."/>
            <person name="Ruiz-Herrera J."/>
            <person name="Ruiz-Vazquez R."/>
            <person name="Sanz C."/>
            <person name="Schackwitz W."/>
            <person name="Schmutz J."/>
            <person name="Shahriari M."/>
            <person name="Shelest E."/>
            <person name="Silva-Franco F."/>
            <person name="Soanes D."/>
            <person name="Syed K."/>
            <person name="Tagua V.G."/>
            <person name="Talbot N.J."/>
            <person name="Thon M."/>
            <person name="De vries R.P."/>
            <person name="Wiebenga A."/>
            <person name="Yadav J.S."/>
            <person name="Braun E.L."/>
            <person name="Baker S."/>
            <person name="Garre V."/>
            <person name="Horwitz B."/>
            <person name="Torres-Martinez S."/>
            <person name="Idnurm A."/>
            <person name="Herrera-Estrella A."/>
            <person name="Gabaldon T."/>
            <person name="Grigoriev I.V."/>
        </authorList>
    </citation>
    <scope>NUCLEOTIDE SEQUENCE [LARGE SCALE GENOMIC DNA]</scope>
    <source>
        <strain evidence="14">NRRL 1555(-)</strain>
    </source>
</reference>
<dbReference type="Proteomes" id="UP000077315">
    <property type="component" value="Unassembled WGS sequence"/>
</dbReference>
<dbReference type="Pfam" id="PF04104">
    <property type="entry name" value="DNA_primase_lrg"/>
    <property type="match status" value="1"/>
</dbReference>
<feature type="domain" description="DNA primase large subunit C-terminal" evidence="12">
    <location>
        <begin position="300"/>
        <end position="467"/>
    </location>
</feature>
<evidence type="ECO:0000256" key="2">
    <source>
        <dbReference type="ARBA" id="ARBA00019038"/>
    </source>
</evidence>
<dbReference type="InterPro" id="IPR058560">
    <property type="entry name" value="DNA_primase_C"/>
</dbReference>
<feature type="binding site" evidence="11">
    <location>
        <position position="402"/>
    </location>
    <ligand>
        <name>[4Fe-4S] cluster</name>
        <dbReference type="ChEBI" id="CHEBI:49883"/>
    </ligand>
</feature>
<dbReference type="GO" id="GO:0006269">
    <property type="term" value="P:DNA replication, synthesis of primer"/>
    <property type="evidence" value="ECO:0007669"/>
    <property type="project" value="UniProtKB-KW"/>
</dbReference>
<evidence type="ECO:0000256" key="1">
    <source>
        <dbReference type="ARBA" id="ARBA00010564"/>
    </source>
</evidence>
<evidence type="ECO:0000313" key="14">
    <source>
        <dbReference type="Proteomes" id="UP000077315"/>
    </source>
</evidence>